<organism evidence="3 4">
    <name type="scientific">Trichomonas vaginalis (strain ATCC PRA-98 / G3)</name>
    <dbReference type="NCBI Taxonomy" id="412133"/>
    <lineage>
        <taxon>Eukaryota</taxon>
        <taxon>Metamonada</taxon>
        <taxon>Parabasalia</taxon>
        <taxon>Trichomonadida</taxon>
        <taxon>Trichomonadidae</taxon>
        <taxon>Trichomonas</taxon>
    </lineage>
</organism>
<dbReference type="PANTHER" id="PTHR47160:SF5">
    <property type="entry name" value="MULE TRANSPOSASE DOMAIN-CONTAINING PROTEIN"/>
    <property type="match status" value="1"/>
</dbReference>
<feature type="domain" description="MULE transposase" evidence="2">
    <location>
        <begin position="266"/>
        <end position="362"/>
    </location>
</feature>
<dbReference type="InterPro" id="IPR018289">
    <property type="entry name" value="MULE_transposase_dom"/>
</dbReference>
<reference evidence="3" key="2">
    <citation type="journal article" date="2007" name="Science">
        <title>Draft genome sequence of the sexually transmitted pathogen Trichomonas vaginalis.</title>
        <authorList>
            <person name="Carlton J.M."/>
            <person name="Hirt R.P."/>
            <person name="Silva J.C."/>
            <person name="Delcher A.L."/>
            <person name="Schatz M."/>
            <person name="Zhao Q."/>
            <person name="Wortman J.R."/>
            <person name="Bidwell S.L."/>
            <person name="Alsmark U.C.M."/>
            <person name="Besteiro S."/>
            <person name="Sicheritz-Ponten T."/>
            <person name="Noel C.J."/>
            <person name="Dacks J.B."/>
            <person name="Foster P.G."/>
            <person name="Simillion C."/>
            <person name="Van de Peer Y."/>
            <person name="Miranda-Saavedra D."/>
            <person name="Barton G.J."/>
            <person name="Westrop G.D."/>
            <person name="Mueller S."/>
            <person name="Dessi D."/>
            <person name="Fiori P.L."/>
            <person name="Ren Q."/>
            <person name="Paulsen I."/>
            <person name="Zhang H."/>
            <person name="Bastida-Corcuera F.D."/>
            <person name="Simoes-Barbosa A."/>
            <person name="Brown M.T."/>
            <person name="Hayes R.D."/>
            <person name="Mukherjee M."/>
            <person name="Okumura C.Y."/>
            <person name="Schneider R."/>
            <person name="Smith A.J."/>
            <person name="Vanacova S."/>
            <person name="Villalvazo M."/>
            <person name="Haas B.J."/>
            <person name="Pertea M."/>
            <person name="Feldblyum T.V."/>
            <person name="Utterback T.R."/>
            <person name="Shu C.L."/>
            <person name="Osoegawa K."/>
            <person name="de Jong P.J."/>
            <person name="Hrdy I."/>
            <person name="Horvathova L."/>
            <person name="Zubacova Z."/>
            <person name="Dolezal P."/>
            <person name="Malik S.B."/>
            <person name="Logsdon J.M. Jr."/>
            <person name="Henze K."/>
            <person name="Gupta A."/>
            <person name="Wang C.C."/>
            <person name="Dunne R.L."/>
            <person name="Upcroft J.A."/>
            <person name="Upcroft P."/>
            <person name="White O."/>
            <person name="Salzberg S.L."/>
            <person name="Tang P."/>
            <person name="Chiu C.-H."/>
            <person name="Lee Y.-S."/>
            <person name="Embley T.M."/>
            <person name="Coombs G.H."/>
            <person name="Mottram J.C."/>
            <person name="Tachezy J."/>
            <person name="Fraser-Liggett C.M."/>
            <person name="Johnson P.J."/>
        </authorList>
    </citation>
    <scope>NUCLEOTIDE SEQUENCE [LARGE SCALE GENOMIC DNA]</scope>
    <source>
        <strain evidence="3">G3</strain>
    </source>
</reference>
<feature type="region of interest" description="Disordered" evidence="1">
    <location>
        <begin position="677"/>
        <end position="750"/>
    </location>
</feature>
<feature type="compositionally biased region" description="Polar residues" evidence="1">
    <location>
        <begin position="602"/>
        <end position="622"/>
    </location>
</feature>
<evidence type="ECO:0000259" key="2">
    <source>
        <dbReference type="Pfam" id="PF10551"/>
    </source>
</evidence>
<name>A2DD56_TRIV3</name>
<dbReference type="KEGG" id="tva:5467082"/>
<feature type="compositionally biased region" description="Basic residues" evidence="1">
    <location>
        <begin position="733"/>
        <end position="742"/>
    </location>
</feature>
<dbReference type="AlphaFoldDB" id="A2DD56"/>
<evidence type="ECO:0000313" key="4">
    <source>
        <dbReference type="Proteomes" id="UP000001542"/>
    </source>
</evidence>
<feature type="compositionally biased region" description="Low complexity" evidence="1">
    <location>
        <begin position="696"/>
        <end position="711"/>
    </location>
</feature>
<proteinExistence type="predicted"/>
<feature type="region of interest" description="Disordered" evidence="1">
    <location>
        <begin position="602"/>
        <end position="639"/>
    </location>
</feature>
<feature type="compositionally biased region" description="Polar residues" evidence="1">
    <location>
        <begin position="629"/>
        <end position="639"/>
    </location>
</feature>
<dbReference type="PANTHER" id="PTHR47160">
    <property type="entry name" value="PUTATIVE-RELATED"/>
    <property type="match status" value="1"/>
</dbReference>
<dbReference type="STRING" id="5722.A2DD56"/>
<keyword evidence="4" id="KW-1185">Reference proteome</keyword>
<accession>A2DD56</accession>
<dbReference type="Pfam" id="PF10551">
    <property type="entry name" value="MULE"/>
    <property type="match status" value="1"/>
</dbReference>
<evidence type="ECO:0000256" key="1">
    <source>
        <dbReference type="SAM" id="MobiDB-lite"/>
    </source>
</evidence>
<dbReference type="Proteomes" id="UP000001542">
    <property type="component" value="Unassembled WGS sequence"/>
</dbReference>
<sequence>MGKSSIFNQKRANFTDENKIFIREQSDKYQKSTSRDEKTNIIKQVLQYFNIKYAENESKAVRRYFSYIAVKNIPAVTGKYPDTIVRKDMLYSHEHTNIINSNNIERYYRCIDHSCQARYLVKIENSSVSEDLQKEHIPECRQFKKLQNEKNDLHKSMTLTEIYNKAMAKFSEDNGTFQQIKKFMTELAVGTDENPLIKDSLVREVYNKSRKFSVGEKITDDEIANFCLINGEQFFIGHDFQANCETMFFGFEKAIQFAKEATDLFCDGTFKITPKHFQKGQMLTIMICEPSTNQYLPLLFIFMKNRTFESYKKAFEYIFTVKGIQFSKLIQIHCDFEKGMIEALQQLFPKVRIIGCLFHFKQALHRKLVALYTKNFNTLQNSLFKLYSITPFMSHEEFVLTMHIINQNKVDSIKDYIDYFNKVWLPHYNLISQYNNATAIFTNDCLESMHSEFSSLKHPNIYEAIKKISQIQLDKYNAIKTNQKIERHIKTVITDSYKNYILDCFQKELEKTIFSIKQYNVSDLSLAQNEISPYGSIESSSLFENIPVHDADILKSIDLTDKDTMITKFINEKREKIMALFNETLNHPDFNSSTPIQTNFEQADTNQGSDAPIRSENSNIADSTDLEPENQNHPSTNQMSSNLEHKLDLLDHIEKQLSKMRSLLGILPTTNAIVGPSKQVSVNSKQNSEKNKKKSSITTKSNNTKQNSSDNPPKRKAPISERILSDNNLYFQVHRKRSKSKRSTSTEKKN</sequence>
<evidence type="ECO:0000313" key="3">
    <source>
        <dbReference type="EMBL" id="EAY21535.1"/>
    </source>
</evidence>
<dbReference type="VEuPathDB" id="TrichDB:TVAGG3_0987840"/>
<dbReference type="InParanoid" id="A2DD56"/>
<dbReference type="eggNOG" id="ENOG502SC0Y">
    <property type="taxonomic scope" value="Eukaryota"/>
</dbReference>
<gene>
    <name evidence="3" type="ORF">TVAG_013000</name>
</gene>
<dbReference type="EMBL" id="DS113189">
    <property type="protein sequence ID" value="EAY21535.1"/>
    <property type="molecule type" value="Genomic_DNA"/>
</dbReference>
<reference evidence="3" key="1">
    <citation type="submission" date="2006-10" db="EMBL/GenBank/DDBJ databases">
        <authorList>
            <person name="Amadeo P."/>
            <person name="Zhao Q."/>
            <person name="Wortman J."/>
            <person name="Fraser-Liggett C."/>
            <person name="Carlton J."/>
        </authorList>
    </citation>
    <scope>NUCLEOTIDE SEQUENCE</scope>
    <source>
        <strain evidence="3">G3</strain>
    </source>
</reference>
<protein>
    <recommendedName>
        <fullName evidence="2">MULE transposase domain-containing protein</fullName>
    </recommendedName>
</protein>
<dbReference type="VEuPathDB" id="TrichDB:TVAG_013000"/>